<keyword evidence="2" id="KW-0285">Flavoprotein</keyword>
<dbReference type="EMBL" id="LGST01000052">
    <property type="protein sequence ID" value="KND96627.1"/>
    <property type="molecule type" value="Genomic_DNA"/>
</dbReference>
<dbReference type="Proteomes" id="UP000037122">
    <property type="component" value="Unassembled WGS sequence"/>
</dbReference>
<evidence type="ECO:0000256" key="3">
    <source>
        <dbReference type="ARBA" id="ARBA00022643"/>
    </source>
</evidence>
<dbReference type="VEuPathDB" id="FungiDB:B9J08_002782"/>
<evidence type="ECO:0000256" key="1">
    <source>
        <dbReference type="ARBA" id="ARBA00001917"/>
    </source>
</evidence>
<evidence type="ECO:0000256" key="5">
    <source>
        <dbReference type="SAM" id="MobiDB-lite"/>
    </source>
</evidence>
<proteinExistence type="inferred from homology"/>
<dbReference type="VEuPathDB" id="FungiDB:CJJ07_002561"/>
<dbReference type="Gene3D" id="2.30.110.10">
    <property type="entry name" value="Electron Transport, Fmn-binding Protein, Chain A"/>
    <property type="match status" value="1"/>
</dbReference>
<dbReference type="PANTHER" id="PTHR33798">
    <property type="entry name" value="FLAVOPROTEIN OXYGENASE"/>
    <property type="match status" value="1"/>
</dbReference>
<dbReference type="VEuPathDB" id="FungiDB:CJJ09_001313"/>
<comment type="caution">
    <text evidence="7">The sequence shown here is derived from an EMBL/GenBank/DDBJ whole genome shotgun (WGS) entry which is preliminary data.</text>
</comment>
<dbReference type="VEuPathDB" id="FungiDB:CJI97_002837"/>
<comment type="cofactor">
    <cofactor evidence="1">
        <name>FMN</name>
        <dbReference type="ChEBI" id="CHEBI:58210"/>
    </cofactor>
</comment>
<dbReference type="SMART" id="SM00903">
    <property type="entry name" value="Flavin_Reduct"/>
    <property type="match status" value="1"/>
</dbReference>
<dbReference type="PANTHER" id="PTHR33798:SF5">
    <property type="entry name" value="FLAVIN REDUCTASE LIKE DOMAIN-CONTAINING PROTEIN"/>
    <property type="match status" value="1"/>
</dbReference>
<evidence type="ECO:0000256" key="2">
    <source>
        <dbReference type="ARBA" id="ARBA00022630"/>
    </source>
</evidence>
<gene>
    <name evidence="7" type="ORF">QG37_07066</name>
</gene>
<reference evidence="8" key="1">
    <citation type="journal article" date="2015" name="BMC Genomics">
        <title>Draft genome of a commonly misdiagnosed multidrug resistant pathogen Candida auris.</title>
        <authorList>
            <person name="Chatterjee S."/>
            <person name="Alampalli S.V."/>
            <person name="Nageshan R.K."/>
            <person name="Chettiar S.T."/>
            <person name="Joshi S."/>
            <person name="Tatu U.S."/>
        </authorList>
    </citation>
    <scope>NUCLEOTIDE SEQUENCE [LARGE SCALE GENOMIC DNA]</scope>
    <source>
        <strain evidence="8">6684</strain>
    </source>
</reference>
<evidence type="ECO:0000313" key="7">
    <source>
        <dbReference type="EMBL" id="KND96627.1"/>
    </source>
</evidence>
<dbReference type="InterPro" id="IPR012349">
    <property type="entry name" value="Split_barrel_FMN-bd"/>
</dbReference>
<dbReference type="VEuPathDB" id="FungiDB:CJI96_0000623"/>
<evidence type="ECO:0000256" key="4">
    <source>
        <dbReference type="ARBA" id="ARBA00038054"/>
    </source>
</evidence>
<feature type="region of interest" description="Disordered" evidence="5">
    <location>
        <begin position="1"/>
        <end position="23"/>
    </location>
</feature>
<sequence>MTKPSVEQTTISGHLPVKLEDESRPDFNKEKSWTFTKTVNPKWKQGSGATLEEWCNYKKIEIDPLSSSRSPSDNYKLLISAIVPRPIAFVSTQGKNGKRNLAPFSYFNLMNSDPPIFALGISGSKANPKDTLKNLIETEELTINIINEWFIEAANFCAVNAPYEVDEWLLSGLTPLNCSIVKPPQVAESAVSIEAKLVATHEWELRIHPGKATGVMCIVEGVKIHVREDLLNEEQNKVDLAGLRPVTRLGGITYARVSEGFEIPRPDYASDVTK</sequence>
<feature type="domain" description="Flavin reductase like" evidence="6">
    <location>
        <begin position="80"/>
        <end position="239"/>
    </location>
</feature>
<dbReference type="AlphaFoldDB" id="A0A0L0NR33"/>
<keyword evidence="3" id="KW-0288">FMN</keyword>
<name>A0A0L0NR33_CANAR</name>
<evidence type="ECO:0000313" key="8">
    <source>
        <dbReference type="Proteomes" id="UP000037122"/>
    </source>
</evidence>
<organism evidence="7 8">
    <name type="scientific">Candidozyma auris</name>
    <name type="common">Yeast</name>
    <name type="synonym">Candida auris</name>
    <dbReference type="NCBI Taxonomy" id="498019"/>
    <lineage>
        <taxon>Eukaryota</taxon>
        <taxon>Fungi</taxon>
        <taxon>Dikarya</taxon>
        <taxon>Ascomycota</taxon>
        <taxon>Saccharomycotina</taxon>
        <taxon>Pichiomycetes</taxon>
        <taxon>Metschnikowiaceae</taxon>
        <taxon>Candidozyma</taxon>
    </lineage>
</organism>
<feature type="compositionally biased region" description="Polar residues" evidence="5">
    <location>
        <begin position="1"/>
        <end position="12"/>
    </location>
</feature>
<dbReference type="SUPFAM" id="SSF50475">
    <property type="entry name" value="FMN-binding split barrel"/>
    <property type="match status" value="1"/>
</dbReference>
<evidence type="ECO:0000259" key="6">
    <source>
        <dbReference type="SMART" id="SM00903"/>
    </source>
</evidence>
<accession>A0A0L0NR33</accession>
<dbReference type="Pfam" id="PF01613">
    <property type="entry name" value="Flavin_Reduct"/>
    <property type="match status" value="1"/>
</dbReference>
<dbReference type="VEuPathDB" id="FungiDB:QG37_07066"/>
<protein>
    <recommendedName>
        <fullName evidence="6">Flavin reductase like domain-containing protein</fullName>
    </recommendedName>
</protein>
<comment type="similarity">
    <text evidence="4">Belongs to the flavoredoxin family.</text>
</comment>
<dbReference type="InterPro" id="IPR002563">
    <property type="entry name" value="Flavin_Rdtase-like_dom"/>
</dbReference>
<dbReference type="GO" id="GO:0010181">
    <property type="term" value="F:FMN binding"/>
    <property type="evidence" value="ECO:0007669"/>
    <property type="project" value="InterPro"/>
</dbReference>